<dbReference type="GO" id="GO:0051082">
    <property type="term" value="F:unfolded protein binding"/>
    <property type="evidence" value="ECO:0007669"/>
    <property type="project" value="InterPro"/>
</dbReference>
<evidence type="ECO:0000313" key="5">
    <source>
        <dbReference type="EMBL" id="EKV30817.1"/>
    </source>
</evidence>
<reference evidence="5 6" key="1">
    <citation type="journal article" date="2013" name="Genome Announc.">
        <title>Draft Genome Sequence of an Alphaproteobacterium, Caenispirillum salinarum AK4(T), Isolated from a Solar Saltern.</title>
        <authorList>
            <person name="Khatri I."/>
            <person name="Singh A."/>
            <person name="Korpole S."/>
            <person name="Pinnaka A.K."/>
            <person name="Subramanian S."/>
        </authorList>
    </citation>
    <scope>NUCLEOTIDE SEQUENCE [LARGE SCALE GENOMIC DNA]</scope>
    <source>
        <strain evidence="5 6">AK4</strain>
    </source>
</reference>
<evidence type="ECO:0000256" key="4">
    <source>
        <dbReference type="SAM" id="MobiDB-lite"/>
    </source>
</evidence>
<comment type="similarity">
    <text evidence="1">Belongs to the Skp family.</text>
</comment>
<dbReference type="SMART" id="SM00935">
    <property type="entry name" value="OmpH"/>
    <property type="match status" value="1"/>
</dbReference>
<dbReference type="GO" id="GO:0005829">
    <property type="term" value="C:cytosol"/>
    <property type="evidence" value="ECO:0007669"/>
    <property type="project" value="TreeGrafter"/>
</dbReference>
<dbReference type="InterPro" id="IPR005632">
    <property type="entry name" value="Chaperone_Skp"/>
</dbReference>
<dbReference type="SUPFAM" id="SSF111384">
    <property type="entry name" value="OmpH-like"/>
    <property type="match status" value="1"/>
</dbReference>
<dbReference type="Proteomes" id="UP000009881">
    <property type="component" value="Unassembled WGS sequence"/>
</dbReference>
<name>K9GZV0_9PROT</name>
<evidence type="ECO:0000313" key="6">
    <source>
        <dbReference type="Proteomes" id="UP000009881"/>
    </source>
</evidence>
<keyword evidence="3" id="KW-0175">Coiled coil</keyword>
<dbReference type="Gene3D" id="3.30.910.20">
    <property type="entry name" value="Skp domain"/>
    <property type="match status" value="1"/>
</dbReference>
<dbReference type="eggNOG" id="COG2825">
    <property type="taxonomic scope" value="Bacteria"/>
</dbReference>
<proteinExistence type="inferred from homology"/>
<dbReference type="Pfam" id="PF03938">
    <property type="entry name" value="OmpH"/>
    <property type="match status" value="1"/>
</dbReference>
<organism evidence="5 6">
    <name type="scientific">Caenispirillum salinarum AK4</name>
    <dbReference type="NCBI Taxonomy" id="1238182"/>
    <lineage>
        <taxon>Bacteria</taxon>
        <taxon>Pseudomonadati</taxon>
        <taxon>Pseudomonadota</taxon>
        <taxon>Alphaproteobacteria</taxon>
        <taxon>Rhodospirillales</taxon>
        <taxon>Novispirillaceae</taxon>
        <taxon>Caenispirillum</taxon>
    </lineage>
</organism>
<sequence>MRVAVFGVRRRVRAVLTALAVGCAVLGTVAPGGARAQAETAGAEAAVPKPVVGVIDLQRVLREADAAQGVRKKREEYVTAYQADAAQVEQELRAADQELARLRATADQQDFAEKRSAFQKRVAESQRNVQMRRRNLERAFGQAMSAVQQGTIRVADQIAAEKGVNVILYRSQVFLFDNAMDLTDEILQRLDARMPTVDFPDPETMADSAAKEPLVPDSMTGD</sequence>
<keyword evidence="6" id="KW-1185">Reference proteome</keyword>
<dbReference type="OrthoDB" id="8478823at2"/>
<dbReference type="AlphaFoldDB" id="K9GZV0"/>
<feature type="region of interest" description="Disordered" evidence="4">
    <location>
        <begin position="199"/>
        <end position="222"/>
    </location>
</feature>
<dbReference type="InterPro" id="IPR024930">
    <property type="entry name" value="Skp_dom_sf"/>
</dbReference>
<gene>
    <name evidence="5" type="ORF">C882_4154</name>
</gene>
<feature type="coiled-coil region" evidence="3">
    <location>
        <begin position="78"/>
        <end position="105"/>
    </location>
</feature>
<protein>
    <submittedName>
        <fullName evidence="5">Outer membrane protein H</fullName>
    </submittedName>
</protein>
<dbReference type="PANTHER" id="PTHR35089">
    <property type="entry name" value="CHAPERONE PROTEIN SKP"/>
    <property type="match status" value="1"/>
</dbReference>
<dbReference type="STRING" id="1238182.C882_4154"/>
<dbReference type="EMBL" id="ANHY01000007">
    <property type="protein sequence ID" value="EKV30817.1"/>
    <property type="molecule type" value="Genomic_DNA"/>
</dbReference>
<keyword evidence="2" id="KW-0732">Signal</keyword>
<dbReference type="RefSeq" id="WP_009540262.1">
    <property type="nucleotide sequence ID" value="NZ_ANHY01000007.1"/>
</dbReference>
<evidence type="ECO:0000256" key="3">
    <source>
        <dbReference type="SAM" id="Coils"/>
    </source>
</evidence>
<evidence type="ECO:0000256" key="1">
    <source>
        <dbReference type="ARBA" id="ARBA00009091"/>
    </source>
</evidence>
<dbReference type="GO" id="GO:0050821">
    <property type="term" value="P:protein stabilization"/>
    <property type="evidence" value="ECO:0007669"/>
    <property type="project" value="TreeGrafter"/>
</dbReference>
<comment type="caution">
    <text evidence="5">The sequence shown here is derived from an EMBL/GenBank/DDBJ whole genome shotgun (WGS) entry which is preliminary data.</text>
</comment>
<dbReference type="PANTHER" id="PTHR35089:SF1">
    <property type="entry name" value="CHAPERONE PROTEIN SKP"/>
    <property type="match status" value="1"/>
</dbReference>
<accession>K9GZV0</accession>
<evidence type="ECO:0000256" key="2">
    <source>
        <dbReference type="ARBA" id="ARBA00022729"/>
    </source>
</evidence>